<organism evidence="3 4">
    <name type="scientific">Streptomyces phaeolivaceus</name>
    <dbReference type="NCBI Taxonomy" id="2653200"/>
    <lineage>
        <taxon>Bacteria</taxon>
        <taxon>Bacillati</taxon>
        <taxon>Actinomycetota</taxon>
        <taxon>Actinomycetes</taxon>
        <taxon>Kitasatosporales</taxon>
        <taxon>Streptomycetaceae</taxon>
        <taxon>Streptomyces</taxon>
    </lineage>
</organism>
<evidence type="ECO:0000313" key="3">
    <source>
        <dbReference type="EMBL" id="QFQ99016.1"/>
    </source>
</evidence>
<dbReference type="Pfam" id="PF03167">
    <property type="entry name" value="UDG"/>
    <property type="match status" value="1"/>
</dbReference>
<dbReference type="Gene3D" id="3.40.470.10">
    <property type="entry name" value="Uracil-DNA glycosylase-like domain"/>
    <property type="match status" value="1"/>
</dbReference>
<evidence type="ECO:0000256" key="1">
    <source>
        <dbReference type="SAM" id="MobiDB-lite"/>
    </source>
</evidence>
<name>A0A5P8K7P1_9ACTN</name>
<proteinExistence type="predicted"/>
<feature type="domain" description="Uracil-DNA glycosylase-like" evidence="2">
    <location>
        <begin position="102"/>
        <end position="257"/>
    </location>
</feature>
<evidence type="ECO:0000259" key="2">
    <source>
        <dbReference type="SMART" id="SM00986"/>
    </source>
</evidence>
<dbReference type="SMART" id="SM00986">
    <property type="entry name" value="UDG"/>
    <property type="match status" value="1"/>
</dbReference>
<gene>
    <name evidence="3" type="ORF">F9278_25915</name>
</gene>
<protein>
    <submittedName>
        <fullName evidence="3">Uracil-DNA glycosylase</fullName>
    </submittedName>
</protein>
<keyword evidence="4" id="KW-1185">Reference proteome</keyword>
<dbReference type="KEGG" id="sphv:F9278_25915"/>
<dbReference type="InterPro" id="IPR005122">
    <property type="entry name" value="Uracil-DNA_glycosylase-like"/>
</dbReference>
<reference evidence="3 4" key="1">
    <citation type="submission" date="2019-10" db="EMBL/GenBank/DDBJ databases">
        <title>Streptomyces sp. strain GY16 isolated from leaves of Broussonetia papyrifera.</title>
        <authorList>
            <person name="Mo P."/>
        </authorList>
    </citation>
    <scope>NUCLEOTIDE SEQUENCE [LARGE SCALE GENOMIC DNA]</scope>
    <source>
        <strain evidence="3 4">GY16</strain>
    </source>
</reference>
<sequence length="273" mass="29846">MWSAQRAGARRTTTGGLYGRGKGSGAAAGRGRAVTHAWHTAGTMTSRDRFRTTAPRTLRHPDALSARLLAVRTEPAVRPLNDWVERLRGRLGDGESVPWFDPASGGTEARSLFLLEAPGQKSMGAEATLRRTGSGIISVDNDDPTAQNCWTLRTEAGLPYQESLHWNIVPWYLGTADRIAAPGRTEIQRAAPFLHEVISMLPKLEVVVPMGRKAQAGWAAYQERYAPTVHTLTTWHPSPRVFASRPAARQEILDVLRRAADLLDIDGRPTDGG</sequence>
<dbReference type="InterPro" id="IPR036895">
    <property type="entry name" value="Uracil-DNA_glycosylase-like_sf"/>
</dbReference>
<dbReference type="CDD" id="cd10035">
    <property type="entry name" value="UDG_like"/>
    <property type="match status" value="1"/>
</dbReference>
<feature type="compositionally biased region" description="Low complexity" evidence="1">
    <location>
        <begin position="1"/>
        <end position="15"/>
    </location>
</feature>
<accession>A0A5P8K7P1</accession>
<evidence type="ECO:0000313" key="4">
    <source>
        <dbReference type="Proteomes" id="UP000327294"/>
    </source>
</evidence>
<feature type="region of interest" description="Disordered" evidence="1">
    <location>
        <begin position="1"/>
        <end position="31"/>
    </location>
</feature>
<feature type="compositionally biased region" description="Gly residues" evidence="1">
    <location>
        <begin position="16"/>
        <end position="28"/>
    </location>
</feature>
<dbReference type="SUPFAM" id="SSF52141">
    <property type="entry name" value="Uracil-DNA glycosylase-like"/>
    <property type="match status" value="1"/>
</dbReference>
<dbReference type="AlphaFoldDB" id="A0A5P8K7P1"/>
<dbReference type="SMART" id="SM00987">
    <property type="entry name" value="UreE_C"/>
    <property type="match status" value="1"/>
</dbReference>
<dbReference type="Proteomes" id="UP000327294">
    <property type="component" value="Chromosome"/>
</dbReference>
<dbReference type="EMBL" id="CP045096">
    <property type="protein sequence ID" value="QFQ99016.1"/>
    <property type="molecule type" value="Genomic_DNA"/>
</dbReference>